<gene>
    <name evidence="2" type="ORF">DI628_07885</name>
</gene>
<dbReference type="PROSITE" id="PS51257">
    <property type="entry name" value="PROKAR_LIPOPROTEIN"/>
    <property type="match status" value="1"/>
</dbReference>
<name>A0A6N4RC18_BLAVI</name>
<evidence type="ECO:0000256" key="1">
    <source>
        <dbReference type="SAM" id="SignalP"/>
    </source>
</evidence>
<dbReference type="EMBL" id="VAFM01000002">
    <property type="protein sequence ID" value="TKW60801.1"/>
    <property type="molecule type" value="Genomic_DNA"/>
</dbReference>
<feature type="signal peptide" evidence="1">
    <location>
        <begin position="1"/>
        <end position="22"/>
    </location>
</feature>
<accession>A0A6N4RC18</accession>
<comment type="caution">
    <text evidence="2">The sequence shown here is derived from an EMBL/GenBank/DDBJ whole genome shotgun (WGS) entry which is preliminary data.</text>
</comment>
<dbReference type="Proteomes" id="UP000320948">
    <property type="component" value="Unassembled WGS sequence"/>
</dbReference>
<organism evidence="2 3">
    <name type="scientific">Blastochloris viridis</name>
    <name type="common">Rhodopseudomonas viridis</name>
    <dbReference type="NCBI Taxonomy" id="1079"/>
    <lineage>
        <taxon>Bacteria</taxon>
        <taxon>Pseudomonadati</taxon>
        <taxon>Pseudomonadota</taxon>
        <taxon>Alphaproteobacteria</taxon>
        <taxon>Hyphomicrobiales</taxon>
        <taxon>Blastochloridaceae</taxon>
        <taxon>Blastochloris</taxon>
    </lineage>
</organism>
<dbReference type="InterPro" id="IPR021395">
    <property type="entry name" value="DUF3035"/>
</dbReference>
<feature type="chain" id="PRO_5027003248" evidence="1">
    <location>
        <begin position="23"/>
        <end position="149"/>
    </location>
</feature>
<evidence type="ECO:0000313" key="3">
    <source>
        <dbReference type="Proteomes" id="UP000320948"/>
    </source>
</evidence>
<proteinExistence type="predicted"/>
<dbReference type="AlphaFoldDB" id="A0A6N4RC18"/>
<keyword evidence="1" id="KW-0732">Signal</keyword>
<evidence type="ECO:0000313" key="2">
    <source>
        <dbReference type="EMBL" id="TKW60801.1"/>
    </source>
</evidence>
<reference evidence="2 3" key="1">
    <citation type="journal article" date="2017" name="Nat. Commun.">
        <title>In situ click chemistry generation of cyclooxygenase-2 inhibitors.</title>
        <authorList>
            <person name="Bhardwaj A."/>
            <person name="Kaur J."/>
            <person name="Wuest M."/>
            <person name="Wuest F."/>
        </authorList>
    </citation>
    <scope>NUCLEOTIDE SEQUENCE [LARGE SCALE GENOMIC DNA]</scope>
    <source>
        <strain evidence="2">S2_018_000_R2_106</strain>
    </source>
</reference>
<dbReference type="Pfam" id="PF11233">
    <property type="entry name" value="DUF3035"/>
    <property type="match status" value="1"/>
</dbReference>
<sequence>MRKVQIAMVATALLLAACGNSAGKLMGKSLPDETQVIDGPTLALPPQYELRPPREAADYESVLRAQKTVEAQSLITGVSATAVAPSAGAVPAGDDWLVKQTSQQVGVVADPSVREDLRVVTPEELQAREEAKAKKGLFGRWFGGQSDDE</sequence>
<protein>
    <submittedName>
        <fullName evidence="2">DUF3035 domain-containing protein</fullName>
    </submittedName>
</protein>